<evidence type="ECO:0000313" key="2">
    <source>
        <dbReference type="EMBL" id="UXX50162.1"/>
    </source>
</evidence>
<accession>A0A977XUP6</accession>
<organism evidence="2">
    <name type="scientific">Amblyomma latum</name>
    <dbReference type="NCBI Taxonomy" id="34617"/>
    <lineage>
        <taxon>Eukaryota</taxon>
        <taxon>Metazoa</taxon>
        <taxon>Ecdysozoa</taxon>
        <taxon>Arthropoda</taxon>
        <taxon>Chelicerata</taxon>
        <taxon>Arachnida</taxon>
        <taxon>Acari</taxon>
        <taxon>Parasitiformes</taxon>
        <taxon>Ixodida</taxon>
        <taxon>Ixodoidea</taxon>
        <taxon>Ixodidae</taxon>
        <taxon>Amblyomminae</taxon>
        <taxon>Amblyomma</taxon>
    </lineage>
</organism>
<keyword evidence="1" id="KW-1133">Transmembrane helix</keyword>
<geneLocation type="mitochondrion" evidence="2"/>
<keyword evidence="1" id="KW-0812">Transmembrane</keyword>
<proteinExistence type="predicted"/>
<keyword evidence="2" id="KW-0496">Mitochondrion</keyword>
<name>A0A977XUP6_9ACAR</name>
<sequence>MPQLFPINWFFIFIMSFIIFLMTSINLFFIKTKISMTLKKIFQLNKMFSMKW</sequence>
<dbReference type="RefSeq" id="YP_010534067.1">
    <property type="nucleotide sequence ID" value="NC_067859.1"/>
</dbReference>
<gene>
    <name evidence="2" type="primary">ATP8</name>
</gene>
<keyword evidence="1" id="KW-0472">Membrane</keyword>
<dbReference type="CTD" id="4509"/>
<dbReference type="GeneID" id="76341627"/>
<dbReference type="EMBL" id="OL741735">
    <property type="protein sequence ID" value="UXX50162.1"/>
    <property type="molecule type" value="Genomic_DNA"/>
</dbReference>
<dbReference type="AlphaFoldDB" id="A0A977XUP6"/>
<reference evidence="2" key="1">
    <citation type="submission" date="2021-12" db="EMBL/GenBank/DDBJ databases">
        <title>Seventy-eight entire mitochondrial genomes and nuclear rRNA genes provide insight into the phylogeny of the hard ticks, particularly the Haemaphysalis species, Am. (Africaniella) transversale and Robertsicus elaphense.</title>
        <authorList>
            <person name="Kelava S."/>
            <person name="Mans B.J."/>
            <person name="Apanaskevich D.A."/>
            <person name="Shao R."/>
            <person name="Barker D."/>
            <person name="Nakao R."/>
            <person name="Barker S.C."/>
            <person name="Okamoto K."/>
            <person name="Tamada K."/>
            <person name="Ito T."/>
            <person name="Honda T."/>
            <person name="Sato F."/>
            <person name="Torikai H."/>
            <person name="Kawabata H."/>
        </authorList>
    </citation>
    <scope>NUCLEOTIDE SEQUENCE</scope>
</reference>
<protein>
    <submittedName>
        <fullName evidence="2">ATP synthase subunit 8</fullName>
    </submittedName>
</protein>
<evidence type="ECO:0000256" key="1">
    <source>
        <dbReference type="SAM" id="Phobius"/>
    </source>
</evidence>
<feature type="transmembrane region" description="Helical" evidence="1">
    <location>
        <begin position="6"/>
        <end position="30"/>
    </location>
</feature>